<accession>A0A9E7N3C3</accession>
<reference evidence="1" key="1">
    <citation type="submission" date="2022-04" db="EMBL/GenBank/DDBJ databases">
        <authorList>
            <person name="Friedrich I."/>
            <person name="Schneider D."/>
            <person name="Poehlein A."/>
            <person name="Hertel R."/>
            <person name="Daniel R."/>
        </authorList>
    </citation>
    <scope>NUCLEOTIDE SEQUENCE</scope>
</reference>
<keyword evidence="2" id="KW-1185">Reference proteome</keyword>
<protein>
    <submittedName>
        <fullName evidence="1">Uncharacterized protein</fullName>
    </submittedName>
</protein>
<sequence>MIVKPRKPLYDGVAMNREYPDTFFIPSEADRTNLKPGASAKIGCDGERFWTEIKEVRITQAGTTYVARVDNDLQLTAHGLKCDDLVEIEPKHILAFN</sequence>
<evidence type="ECO:0000313" key="2">
    <source>
        <dbReference type="Proteomes" id="UP001055634"/>
    </source>
</evidence>
<dbReference type="EMBL" id="ON529850">
    <property type="protein sequence ID" value="UTC28105.1"/>
    <property type="molecule type" value="Genomic_DNA"/>
</dbReference>
<gene>
    <name evidence="1" type="ORF">GURKE_00740</name>
</gene>
<name>A0A9E7N3C3_9CAUD</name>
<dbReference type="Proteomes" id="UP001055634">
    <property type="component" value="Segment"/>
</dbReference>
<evidence type="ECO:0000313" key="1">
    <source>
        <dbReference type="EMBL" id="UTC28105.1"/>
    </source>
</evidence>
<organism evidence="1 2">
    <name type="scientific">Brevundimonas phage vB_BpoS-Gurke</name>
    <dbReference type="NCBI Taxonomy" id="2948599"/>
    <lineage>
        <taxon>Viruses</taxon>
        <taxon>Duplodnaviria</taxon>
        <taxon>Heunggongvirae</taxon>
        <taxon>Uroviricota</taxon>
        <taxon>Caudoviricetes</taxon>
        <taxon>Jeanschmidtviridae</taxon>
        <taxon>Kikimoravirus</taxon>
        <taxon>Kikimoravirus gurke</taxon>
    </lineage>
</organism>
<proteinExistence type="predicted"/>